<evidence type="ECO:0000313" key="2">
    <source>
        <dbReference type="EMBL" id="KAK9880331.1"/>
    </source>
</evidence>
<evidence type="ECO:0000256" key="1">
    <source>
        <dbReference type="SAM" id="MobiDB-lite"/>
    </source>
</evidence>
<dbReference type="Proteomes" id="UP001431783">
    <property type="component" value="Unassembled WGS sequence"/>
</dbReference>
<evidence type="ECO:0008006" key="4">
    <source>
        <dbReference type="Google" id="ProtNLM"/>
    </source>
</evidence>
<accession>A0AAW1U9L4</accession>
<comment type="caution">
    <text evidence="2">The sequence shown here is derived from an EMBL/GenBank/DDBJ whole genome shotgun (WGS) entry which is preliminary data.</text>
</comment>
<feature type="compositionally biased region" description="Polar residues" evidence="1">
    <location>
        <begin position="1"/>
        <end position="28"/>
    </location>
</feature>
<sequence length="195" mass="22258">MMSSKNHNAPNPKNNSTENLANVPTSNRFGALSDQSEEEMECTTSQRNPTAEPEKKNSPRLPPIIITQKFSNLSLFHKEMKKILKGQYHVKYSPGEIKLFIKTQNDYNAALESLKVNKIQRYSYAQKGEKSKKIVLKTACFVSEEEIKNQLNEQLNLQNNQLEIIKMKGRNSKSTSCLISTSQDTDIKKLKNLHE</sequence>
<protein>
    <recommendedName>
        <fullName evidence="4">Pre-C2HC domain-containing protein</fullName>
    </recommendedName>
</protein>
<keyword evidence="3" id="KW-1185">Reference proteome</keyword>
<gene>
    <name evidence="2" type="ORF">WA026_010216</name>
</gene>
<dbReference type="EMBL" id="JARQZJ010000064">
    <property type="protein sequence ID" value="KAK9880331.1"/>
    <property type="molecule type" value="Genomic_DNA"/>
</dbReference>
<feature type="region of interest" description="Disordered" evidence="1">
    <location>
        <begin position="1"/>
        <end position="61"/>
    </location>
</feature>
<evidence type="ECO:0000313" key="3">
    <source>
        <dbReference type="Proteomes" id="UP001431783"/>
    </source>
</evidence>
<proteinExistence type="predicted"/>
<organism evidence="2 3">
    <name type="scientific">Henosepilachna vigintioctopunctata</name>
    <dbReference type="NCBI Taxonomy" id="420089"/>
    <lineage>
        <taxon>Eukaryota</taxon>
        <taxon>Metazoa</taxon>
        <taxon>Ecdysozoa</taxon>
        <taxon>Arthropoda</taxon>
        <taxon>Hexapoda</taxon>
        <taxon>Insecta</taxon>
        <taxon>Pterygota</taxon>
        <taxon>Neoptera</taxon>
        <taxon>Endopterygota</taxon>
        <taxon>Coleoptera</taxon>
        <taxon>Polyphaga</taxon>
        <taxon>Cucujiformia</taxon>
        <taxon>Coccinelloidea</taxon>
        <taxon>Coccinellidae</taxon>
        <taxon>Epilachninae</taxon>
        <taxon>Epilachnini</taxon>
        <taxon>Henosepilachna</taxon>
    </lineage>
</organism>
<dbReference type="AlphaFoldDB" id="A0AAW1U9L4"/>
<name>A0AAW1U9L4_9CUCU</name>
<reference evidence="2 3" key="1">
    <citation type="submission" date="2023-03" db="EMBL/GenBank/DDBJ databases">
        <title>Genome insight into feeding habits of ladybird beetles.</title>
        <authorList>
            <person name="Li H.-S."/>
            <person name="Huang Y.-H."/>
            <person name="Pang H."/>
        </authorList>
    </citation>
    <scope>NUCLEOTIDE SEQUENCE [LARGE SCALE GENOMIC DNA]</scope>
    <source>
        <strain evidence="2">SYSU_2023b</strain>
        <tissue evidence="2">Whole body</tissue>
    </source>
</reference>